<dbReference type="GO" id="GO:0004519">
    <property type="term" value="F:endonuclease activity"/>
    <property type="evidence" value="ECO:0007669"/>
    <property type="project" value="UniProtKB-KW"/>
</dbReference>
<dbReference type="Proteomes" id="UP001596154">
    <property type="component" value="Unassembled WGS sequence"/>
</dbReference>
<name>A0ABW0UMC0_9ACTN</name>
<keyword evidence="2" id="KW-0540">Nuclease</keyword>
<evidence type="ECO:0000313" key="3">
    <source>
        <dbReference type="Proteomes" id="UP001596154"/>
    </source>
</evidence>
<keyword evidence="2" id="KW-0378">Hydrolase</keyword>
<sequence>MPPLRACRWCGELIPRRSSGQRFCSRLCSEIGRGIRLYGPRRQLACANTACGKLFLPGFRTQRCCSEACGKRRWALQAKAEGRTYQEPWGDRRRDRYHRRRALKKATSTGEPVLRDAIGERDRWKCGQCGRKVDRTLAYPHPRSPSLDHVVPLSQGGAHSPENVQITHLECNVSKGARGGGEQLLLIG</sequence>
<dbReference type="InterPro" id="IPR002711">
    <property type="entry name" value="HNH"/>
</dbReference>
<accession>A0ABW0UMC0</accession>
<dbReference type="CDD" id="cd00085">
    <property type="entry name" value="HNHc"/>
    <property type="match status" value="1"/>
</dbReference>
<dbReference type="SMART" id="SM00507">
    <property type="entry name" value="HNHc"/>
    <property type="match status" value="1"/>
</dbReference>
<organism evidence="2 3">
    <name type="scientific">Streptomyces bullii</name>
    <dbReference type="NCBI Taxonomy" id="349910"/>
    <lineage>
        <taxon>Bacteria</taxon>
        <taxon>Bacillati</taxon>
        <taxon>Actinomycetota</taxon>
        <taxon>Actinomycetes</taxon>
        <taxon>Kitasatosporales</taxon>
        <taxon>Streptomycetaceae</taxon>
        <taxon>Streptomyces</taxon>
    </lineage>
</organism>
<keyword evidence="3" id="KW-1185">Reference proteome</keyword>
<dbReference type="InterPro" id="IPR003615">
    <property type="entry name" value="HNH_nuc"/>
</dbReference>
<comment type="caution">
    <text evidence="2">The sequence shown here is derived from an EMBL/GenBank/DDBJ whole genome shotgun (WGS) entry which is preliminary data.</text>
</comment>
<dbReference type="Gene3D" id="1.10.30.50">
    <property type="match status" value="1"/>
</dbReference>
<dbReference type="EMBL" id="JBHSNY010000004">
    <property type="protein sequence ID" value="MFC5634725.1"/>
    <property type="molecule type" value="Genomic_DNA"/>
</dbReference>
<feature type="domain" description="HNH nuclease" evidence="1">
    <location>
        <begin position="113"/>
        <end position="173"/>
    </location>
</feature>
<dbReference type="RefSeq" id="WP_381021305.1">
    <property type="nucleotide sequence ID" value="NZ_JBHSNY010000004.1"/>
</dbReference>
<keyword evidence="2" id="KW-0255">Endonuclease</keyword>
<proteinExistence type="predicted"/>
<evidence type="ECO:0000259" key="1">
    <source>
        <dbReference type="SMART" id="SM00507"/>
    </source>
</evidence>
<dbReference type="Pfam" id="PF01844">
    <property type="entry name" value="HNH"/>
    <property type="match status" value="1"/>
</dbReference>
<gene>
    <name evidence="2" type="ORF">ACFPZJ_13240</name>
</gene>
<reference evidence="3" key="1">
    <citation type="journal article" date="2019" name="Int. J. Syst. Evol. Microbiol.">
        <title>The Global Catalogue of Microorganisms (GCM) 10K type strain sequencing project: providing services to taxonomists for standard genome sequencing and annotation.</title>
        <authorList>
            <consortium name="The Broad Institute Genomics Platform"/>
            <consortium name="The Broad Institute Genome Sequencing Center for Infectious Disease"/>
            <person name="Wu L."/>
            <person name="Ma J."/>
        </authorList>
    </citation>
    <scope>NUCLEOTIDE SEQUENCE [LARGE SCALE GENOMIC DNA]</scope>
    <source>
        <strain evidence="3">CGMCC 4.7248</strain>
    </source>
</reference>
<protein>
    <submittedName>
        <fullName evidence="2">HNH endonuclease</fullName>
    </submittedName>
</protein>
<evidence type="ECO:0000313" key="2">
    <source>
        <dbReference type="EMBL" id="MFC5634725.1"/>
    </source>
</evidence>